<organism evidence="7 8">
    <name type="scientific">candidate division WWE3 bacterium CG_4_10_14_0_2_um_filter_41_14</name>
    <dbReference type="NCBI Taxonomy" id="1975072"/>
    <lineage>
        <taxon>Bacteria</taxon>
        <taxon>Katanobacteria</taxon>
    </lineage>
</organism>
<dbReference type="SUPFAM" id="SSF51735">
    <property type="entry name" value="NAD(P)-binding Rossmann-fold domains"/>
    <property type="match status" value="1"/>
</dbReference>
<dbReference type="PROSITE" id="PS00670">
    <property type="entry name" value="D_2_HYDROXYACID_DH_2"/>
    <property type="match status" value="1"/>
</dbReference>
<keyword evidence="2 4" id="KW-0560">Oxidoreductase</keyword>
<comment type="caution">
    <text evidence="7">The sequence shown here is derived from an EMBL/GenBank/DDBJ whole genome shotgun (WGS) entry which is preliminary data.</text>
</comment>
<comment type="similarity">
    <text evidence="1 4">Belongs to the D-isomer specific 2-hydroxyacid dehydrogenase family.</text>
</comment>
<dbReference type="AlphaFoldDB" id="A0A2M7TK07"/>
<evidence type="ECO:0000313" key="7">
    <source>
        <dbReference type="EMBL" id="PIZ47050.1"/>
    </source>
</evidence>
<dbReference type="GO" id="GO:0008720">
    <property type="term" value="F:D-lactate dehydrogenase (NAD+) activity"/>
    <property type="evidence" value="ECO:0007669"/>
    <property type="project" value="TreeGrafter"/>
</dbReference>
<evidence type="ECO:0000256" key="3">
    <source>
        <dbReference type="ARBA" id="ARBA00023027"/>
    </source>
</evidence>
<evidence type="ECO:0000259" key="6">
    <source>
        <dbReference type="Pfam" id="PF02826"/>
    </source>
</evidence>
<evidence type="ECO:0000256" key="2">
    <source>
        <dbReference type="ARBA" id="ARBA00023002"/>
    </source>
</evidence>
<gene>
    <name evidence="7" type="ORF">COY32_02210</name>
</gene>
<evidence type="ECO:0000259" key="5">
    <source>
        <dbReference type="Pfam" id="PF00389"/>
    </source>
</evidence>
<dbReference type="InterPro" id="IPR006139">
    <property type="entry name" value="D-isomer_2_OHA_DH_cat_dom"/>
</dbReference>
<proteinExistence type="inferred from homology"/>
<keyword evidence="3" id="KW-0520">NAD</keyword>
<dbReference type="InterPro" id="IPR029752">
    <property type="entry name" value="D-isomer_DH_CS1"/>
</dbReference>
<feature type="domain" description="D-isomer specific 2-hydroxyacid dehydrogenase NAD-binding" evidence="6">
    <location>
        <begin position="107"/>
        <end position="302"/>
    </location>
</feature>
<name>A0A2M7TK07_UNCKA</name>
<reference evidence="8" key="1">
    <citation type="submission" date="2017-09" db="EMBL/GenBank/DDBJ databases">
        <title>Depth-based differentiation of microbial function through sediment-hosted aquifers and enrichment of novel symbionts in the deep terrestrial subsurface.</title>
        <authorList>
            <person name="Probst A.J."/>
            <person name="Ladd B."/>
            <person name="Jarett J.K."/>
            <person name="Geller-Mcgrath D.E."/>
            <person name="Sieber C.M.K."/>
            <person name="Emerson J.B."/>
            <person name="Anantharaman K."/>
            <person name="Thomas B.C."/>
            <person name="Malmstrom R."/>
            <person name="Stieglmeier M."/>
            <person name="Klingl A."/>
            <person name="Woyke T."/>
            <person name="Ryan C.M."/>
            <person name="Banfield J.F."/>
        </authorList>
    </citation>
    <scope>NUCLEOTIDE SEQUENCE [LARGE SCALE GENOMIC DNA]</scope>
</reference>
<dbReference type="InterPro" id="IPR006140">
    <property type="entry name" value="D-isomer_DH_NAD-bd"/>
</dbReference>
<dbReference type="InterPro" id="IPR036291">
    <property type="entry name" value="NAD(P)-bd_dom_sf"/>
</dbReference>
<dbReference type="InterPro" id="IPR029753">
    <property type="entry name" value="D-isomer_DH_CS"/>
</dbReference>
<evidence type="ECO:0000256" key="1">
    <source>
        <dbReference type="ARBA" id="ARBA00005854"/>
    </source>
</evidence>
<dbReference type="SUPFAM" id="SSF52283">
    <property type="entry name" value="Formate/glycerate dehydrogenase catalytic domain-like"/>
    <property type="match status" value="1"/>
</dbReference>
<protein>
    <submittedName>
        <fullName evidence="7">Hydroxyacid dehydrogenase</fullName>
    </submittedName>
</protein>
<accession>A0A2M7TK07</accession>
<evidence type="ECO:0000256" key="4">
    <source>
        <dbReference type="RuleBase" id="RU003719"/>
    </source>
</evidence>
<dbReference type="EMBL" id="PFNL01000066">
    <property type="protein sequence ID" value="PIZ47050.1"/>
    <property type="molecule type" value="Genomic_DNA"/>
</dbReference>
<dbReference type="InterPro" id="IPR058205">
    <property type="entry name" value="D-LDH-like"/>
</dbReference>
<dbReference type="Pfam" id="PF00389">
    <property type="entry name" value="2-Hacid_dh"/>
    <property type="match status" value="1"/>
</dbReference>
<dbReference type="FunFam" id="3.40.50.720:FF:000203">
    <property type="entry name" value="D-3-phosphoglycerate dehydrogenase (SerA)"/>
    <property type="match status" value="1"/>
</dbReference>
<dbReference type="PANTHER" id="PTHR43026">
    <property type="entry name" value="2-HYDROXYACID DEHYDROGENASE HOMOLOG 1-RELATED"/>
    <property type="match status" value="1"/>
</dbReference>
<dbReference type="Gene3D" id="3.40.50.720">
    <property type="entry name" value="NAD(P)-binding Rossmann-like Domain"/>
    <property type="match status" value="2"/>
</dbReference>
<feature type="domain" description="D-isomer specific 2-hydroxyacid dehydrogenase catalytic" evidence="5">
    <location>
        <begin position="14"/>
        <end position="331"/>
    </location>
</feature>
<sequence length="338" mass="37329">MNILFSQIPEQWQKDFFTEKLSSHSLTFLDTVITPENVSAYQNTDVLSVFVGNPVNEELLSKLPNLTFVTTRSTGFDHVDLKATATHNVIASNVPFYGENTVAEHAMALVLALSRKLPQSLERIEDGKFNYDGLQGWDLKDKTMGIVGGGHIGMNLARMAKGFSMNVVVYDLFKNEELAKEIGFEYVELETLLTTSDVISLHLPLNEHTTHIIDEKAFKSMKNEAIIINTARGGLIDTEALVQALATEKIAGAGLDVLESEDQLKEEISFVAQNEDQSAFGTLLLDHILMEMENVIVTPHNAFNSKEALTRILQTTVDNIIAFESGTPQNVLSNGGKE</sequence>
<dbReference type="PROSITE" id="PS00065">
    <property type="entry name" value="D_2_HYDROXYACID_DH_1"/>
    <property type="match status" value="1"/>
</dbReference>
<dbReference type="Proteomes" id="UP000228920">
    <property type="component" value="Unassembled WGS sequence"/>
</dbReference>
<dbReference type="PANTHER" id="PTHR43026:SF1">
    <property type="entry name" value="2-HYDROXYACID DEHYDROGENASE HOMOLOG 1-RELATED"/>
    <property type="match status" value="1"/>
</dbReference>
<dbReference type="GO" id="GO:0051287">
    <property type="term" value="F:NAD binding"/>
    <property type="evidence" value="ECO:0007669"/>
    <property type="project" value="InterPro"/>
</dbReference>
<evidence type="ECO:0000313" key="8">
    <source>
        <dbReference type="Proteomes" id="UP000228920"/>
    </source>
</evidence>
<dbReference type="Pfam" id="PF02826">
    <property type="entry name" value="2-Hacid_dh_C"/>
    <property type="match status" value="1"/>
</dbReference>